<accession>A0A6V7P415</accession>
<dbReference type="GO" id="GO:0016567">
    <property type="term" value="P:protein ubiquitination"/>
    <property type="evidence" value="ECO:0007669"/>
    <property type="project" value="InterPro"/>
</dbReference>
<dbReference type="CDD" id="cd00121">
    <property type="entry name" value="MATH"/>
    <property type="match status" value="1"/>
</dbReference>
<dbReference type="PROSITE" id="PS50144">
    <property type="entry name" value="MATH"/>
    <property type="match status" value="1"/>
</dbReference>
<evidence type="ECO:0000313" key="2">
    <source>
        <dbReference type="EMBL" id="CAD1825547.1"/>
    </source>
</evidence>
<dbReference type="AlphaFoldDB" id="A0A6V7P415"/>
<dbReference type="PANTHER" id="PTHR26379">
    <property type="entry name" value="BTB/POZ AND MATH DOMAIN-CONTAINING PROTEIN 1"/>
    <property type="match status" value="1"/>
</dbReference>
<organism evidence="2">
    <name type="scientific">Ananas comosus var. bracteatus</name>
    <name type="common">red pineapple</name>
    <dbReference type="NCBI Taxonomy" id="296719"/>
    <lineage>
        <taxon>Eukaryota</taxon>
        <taxon>Viridiplantae</taxon>
        <taxon>Streptophyta</taxon>
        <taxon>Embryophyta</taxon>
        <taxon>Tracheophyta</taxon>
        <taxon>Spermatophyta</taxon>
        <taxon>Magnoliopsida</taxon>
        <taxon>Liliopsida</taxon>
        <taxon>Poales</taxon>
        <taxon>Bromeliaceae</taxon>
        <taxon>Bromelioideae</taxon>
        <taxon>Ananas</taxon>
    </lineage>
</organism>
<name>A0A6V7P415_ANACO</name>
<protein>
    <recommendedName>
        <fullName evidence="1">MATH domain-containing protein</fullName>
    </recommendedName>
</protein>
<dbReference type="InterPro" id="IPR002083">
    <property type="entry name" value="MATH/TRAF_dom"/>
</dbReference>
<sequence length="132" mass="14508">MSHFPSCSSSSQSVKCSAETSSALVMEEVSGSHRFEITRYSQAIKLVGRGNYIESAVFYVGGLAWTIRYQPHNYIYGDRYVGLSVALASDATNIRALYKLELLDQDGDPVSWAPTDPVMFTDRANVMAVPTS</sequence>
<dbReference type="EMBL" id="LR862145">
    <property type="protein sequence ID" value="CAD1825547.1"/>
    <property type="molecule type" value="Genomic_DNA"/>
</dbReference>
<dbReference type="InterPro" id="IPR008974">
    <property type="entry name" value="TRAF-like"/>
</dbReference>
<gene>
    <name evidence="2" type="ORF">CB5_LOCUS8758</name>
</gene>
<dbReference type="Pfam" id="PF22486">
    <property type="entry name" value="MATH_2"/>
    <property type="match status" value="1"/>
</dbReference>
<evidence type="ECO:0000259" key="1">
    <source>
        <dbReference type="PROSITE" id="PS50144"/>
    </source>
</evidence>
<dbReference type="InterPro" id="IPR045005">
    <property type="entry name" value="BPM1-6"/>
</dbReference>
<dbReference type="Gene3D" id="2.60.210.10">
    <property type="entry name" value="Apoptosis, Tumor Necrosis Factor Receptor Associated Protein 2, Chain A"/>
    <property type="match status" value="1"/>
</dbReference>
<dbReference type="SUPFAM" id="SSF49599">
    <property type="entry name" value="TRAF domain-like"/>
    <property type="match status" value="1"/>
</dbReference>
<reference evidence="2" key="1">
    <citation type="submission" date="2020-07" db="EMBL/GenBank/DDBJ databases">
        <authorList>
            <person name="Lin J."/>
        </authorList>
    </citation>
    <scope>NUCLEOTIDE SEQUENCE</scope>
</reference>
<proteinExistence type="predicted"/>
<feature type="domain" description="MATH" evidence="1">
    <location>
        <begin position="30"/>
        <end position="132"/>
    </location>
</feature>
<dbReference type="PANTHER" id="PTHR26379:SF187">
    <property type="entry name" value="OS07G0655300 PROTEIN"/>
    <property type="match status" value="1"/>
</dbReference>